<dbReference type="AlphaFoldDB" id="L9X0H6"/>
<proteinExistence type="predicted"/>
<reference evidence="1 2" key="1">
    <citation type="journal article" date="2014" name="PLoS Genet.">
        <title>Phylogenetically driven sequencing of extremely halophilic archaea reveals strategies for static and dynamic osmo-response.</title>
        <authorList>
            <person name="Becker E.A."/>
            <person name="Seitzer P.M."/>
            <person name="Tritt A."/>
            <person name="Larsen D."/>
            <person name="Krusor M."/>
            <person name="Yao A.I."/>
            <person name="Wu D."/>
            <person name="Madern D."/>
            <person name="Eisen J.A."/>
            <person name="Darling A.E."/>
            <person name="Facciotti M.T."/>
        </authorList>
    </citation>
    <scope>NUCLEOTIDE SEQUENCE [LARGE SCALE GENOMIC DNA]</scope>
    <source>
        <strain evidence="1 2">DSM 10524</strain>
    </source>
</reference>
<comment type="caution">
    <text evidence="1">The sequence shown here is derived from an EMBL/GenBank/DDBJ whole genome shotgun (WGS) entry which is preliminary data.</text>
</comment>
<organism evidence="1 2">
    <name type="scientific">Natronococcus amylolyticus DSM 10524</name>
    <dbReference type="NCBI Taxonomy" id="1227497"/>
    <lineage>
        <taxon>Archaea</taxon>
        <taxon>Methanobacteriati</taxon>
        <taxon>Methanobacteriota</taxon>
        <taxon>Stenosarchaea group</taxon>
        <taxon>Halobacteria</taxon>
        <taxon>Halobacteriales</taxon>
        <taxon>Natrialbaceae</taxon>
        <taxon>Natronococcus</taxon>
    </lineage>
</organism>
<evidence type="ECO:0000313" key="2">
    <source>
        <dbReference type="Proteomes" id="UP000011688"/>
    </source>
</evidence>
<evidence type="ECO:0000313" key="1">
    <source>
        <dbReference type="EMBL" id="ELY54946.1"/>
    </source>
</evidence>
<name>L9X0H6_9EURY</name>
<sequence>MCNGPRLGDRYEISCLVVRDETRILDRWDVLMRQTERHLHNDLSGDGVDCRSLLLDDEFVREIGKCHDAVSADAS</sequence>
<keyword evidence="2" id="KW-1185">Reference proteome</keyword>
<accession>L9X0H6</accession>
<gene>
    <name evidence="1" type="ORF">C491_17654</name>
</gene>
<dbReference type="EMBL" id="AOIB01000033">
    <property type="protein sequence ID" value="ELY54946.1"/>
    <property type="molecule type" value="Genomic_DNA"/>
</dbReference>
<dbReference type="Proteomes" id="UP000011688">
    <property type="component" value="Unassembled WGS sequence"/>
</dbReference>
<protein>
    <submittedName>
        <fullName evidence="1">Uncharacterized protein</fullName>
    </submittedName>
</protein>